<dbReference type="EMBL" id="BOPF01000013">
    <property type="protein sequence ID" value="GIJ46969.1"/>
    <property type="molecule type" value="Genomic_DNA"/>
</dbReference>
<evidence type="ECO:0000313" key="2">
    <source>
        <dbReference type="Proteomes" id="UP000619260"/>
    </source>
</evidence>
<proteinExistence type="predicted"/>
<sequence length="405" mass="43682">MWRNAWRAVAWGLALVYCAAVLTFAGRLYSTPALDKSGRAVVADALPRLAFLRDALEDGAGEDMQRLFPEGYFFSYALYGLAWVDVGMRTPERRDRARAEAQWAMRHLESERGKAPFDPTLTPPYGVFYAGWTLWLRGGLVRLGDAAQLDRVRADSDTLAQAFSASESPFLQAYPHQSWPCDSTVAIAALALGADLTGVDRGPVVARWLAAADARRDPATGLLPHRADPVTGAPLDGARATSQVIILRFLREVAPERARADYRHFVERHRSTVPGAPGVREYPRGVDGSGDVDSGPLVLGLSMSASAVALGNANLYGDRPTARRLAGLSEAVGMRAAGRYLGGAVPVADAFLVWSHVATGWRLPADRAHGTGGGWWRLPWSAVIVLLLAGPVWRAARHASARPTG</sequence>
<name>A0A8J3YKE0_9ACTN</name>
<protein>
    <submittedName>
        <fullName evidence="1">Uncharacterized protein</fullName>
    </submittedName>
</protein>
<dbReference type="Proteomes" id="UP000619260">
    <property type="component" value="Unassembled WGS sequence"/>
</dbReference>
<accession>A0A8J3YKE0</accession>
<organism evidence="1 2">
    <name type="scientific">Virgisporangium aliadipatigenens</name>
    <dbReference type="NCBI Taxonomy" id="741659"/>
    <lineage>
        <taxon>Bacteria</taxon>
        <taxon>Bacillati</taxon>
        <taxon>Actinomycetota</taxon>
        <taxon>Actinomycetes</taxon>
        <taxon>Micromonosporales</taxon>
        <taxon>Micromonosporaceae</taxon>
        <taxon>Virgisporangium</taxon>
    </lineage>
</organism>
<dbReference type="RefSeq" id="WP_203900495.1">
    <property type="nucleotide sequence ID" value="NZ_BOPF01000013.1"/>
</dbReference>
<dbReference type="AlphaFoldDB" id="A0A8J3YKE0"/>
<evidence type="ECO:0000313" key="1">
    <source>
        <dbReference type="EMBL" id="GIJ46969.1"/>
    </source>
</evidence>
<reference evidence="1" key="1">
    <citation type="submission" date="2021-01" db="EMBL/GenBank/DDBJ databases">
        <title>Whole genome shotgun sequence of Virgisporangium aliadipatigenens NBRC 105644.</title>
        <authorList>
            <person name="Komaki H."/>
            <person name="Tamura T."/>
        </authorList>
    </citation>
    <scope>NUCLEOTIDE SEQUENCE</scope>
    <source>
        <strain evidence="1">NBRC 105644</strain>
    </source>
</reference>
<comment type="caution">
    <text evidence="1">The sequence shown here is derived from an EMBL/GenBank/DDBJ whole genome shotgun (WGS) entry which is preliminary data.</text>
</comment>
<gene>
    <name evidence="1" type="ORF">Val02_38550</name>
</gene>
<keyword evidence="2" id="KW-1185">Reference proteome</keyword>